<organism evidence="3 4">
    <name type="scientific">Kuraishia capsulata CBS 1993</name>
    <dbReference type="NCBI Taxonomy" id="1382522"/>
    <lineage>
        <taxon>Eukaryota</taxon>
        <taxon>Fungi</taxon>
        <taxon>Dikarya</taxon>
        <taxon>Ascomycota</taxon>
        <taxon>Saccharomycotina</taxon>
        <taxon>Pichiomycetes</taxon>
        <taxon>Pichiales</taxon>
        <taxon>Pichiaceae</taxon>
        <taxon>Kuraishia</taxon>
    </lineage>
</organism>
<dbReference type="HOGENOM" id="CLU_067876_2_0_1"/>
<name>W6MI48_9ASCO</name>
<reference evidence="3" key="2">
    <citation type="submission" date="2014-02" db="EMBL/GenBank/DDBJ databases">
        <title>Complete DNA sequence of /Kuraishia capsulata/ illustrates novel genomic features among budding yeasts (/Saccharomycotina/).</title>
        <authorList>
            <person name="Morales L."/>
            <person name="Noel B."/>
            <person name="Porcel B."/>
            <person name="Marcet-Houben M."/>
            <person name="Hullo M-F."/>
            <person name="Sacerdot C."/>
            <person name="Tekaia F."/>
            <person name="Leh-Louis V."/>
            <person name="Despons L."/>
            <person name="Khanna V."/>
            <person name="Aury J-M."/>
            <person name="Barbe V."/>
            <person name="Couloux A."/>
            <person name="Labadie K."/>
            <person name="Pelletier E."/>
            <person name="Souciet J-L."/>
            <person name="Boekhout T."/>
            <person name="Gabaldon T."/>
            <person name="Wincker P."/>
            <person name="Dujon B."/>
        </authorList>
    </citation>
    <scope>NUCLEOTIDE SEQUENCE</scope>
    <source>
        <strain evidence="3">CBS 1993</strain>
    </source>
</reference>
<dbReference type="PANTHER" id="PTHR32470:SF2">
    <property type="entry name" value="NADH DEHYDROGENASE [UBIQUINONE] 1 ALPHA SUBCOMPLEX ASSEMBLY FACTOR 2"/>
    <property type="match status" value="1"/>
</dbReference>
<dbReference type="RefSeq" id="XP_022457545.1">
    <property type="nucleotide sequence ID" value="XM_022603690.1"/>
</dbReference>
<evidence type="ECO:0008006" key="5">
    <source>
        <dbReference type="Google" id="ProtNLM"/>
    </source>
</evidence>
<dbReference type="OrthoDB" id="10255576at2759"/>
<evidence type="ECO:0000313" key="4">
    <source>
        <dbReference type="Proteomes" id="UP000019384"/>
    </source>
</evidence>
<dbReference type="GeneID" id="34518933"/>
<dbReference type="Pfam" id="PF05071">
    <property type="entry name" value="NDUFA12"/>
    <property type="match status" value="1"/>
</dbReference>
<gene>
    <name evidence="3" type="ORF">KUCA_T00001503001</name>
</gene>
<dbReference type="Proteomes" id="UP000019384">
    <property type="component" value="Unassembled WGS sequence"/>
</dbReference>
<dbReference type="GO" id="GO:0032981">
    <property type="term" value="P:mitochondrial respiratory chain complex I assembly"/>
    <property type="evidence" value="ECO:0007669"/>
    <property type="project" value="TreeGrafter"/>
</dbReference>
<sequence length="168" mass="20438">MDPLEKLVPLSKRLFYKWKALRTVPFRSQFFVGYDLSGNTYWEFTMDRNFQNLRRKIQPHHRKEFTVDYYKNIPPQWHQWLRFVRNNPPTIQELLADKHRQEAIKELAKRSDEKWEMEKLQLEGQTNAHLKEELDKIEQARRKAAETAVPHRSQTEEPIRKASLKPRR</sequence>
<keyword evidence="4" id="KW-1185">Reference proteome</keyword>
<protein>
    <recommendedName>
        <fullName evidence="5">NADH dehydrogenase [ubiquinone] 1 alpha subcomplex subunit</fullName>
    </recommendedName>
</protein>
<dbReference type="PANTHER" id="PTHR32470">
    <property type="entry name" value="ADH DEHYDROGENASE [UBIQUINONE] 1 ALPHA SUBCOMPLEX ASSEMBLY FACTOR 2"/>
    <property type="match status" value="1"/>
</dbReference>
<evidence type="ECO:0000313" key="3">
    <source>
        <dbReference type="EMBL" id="CDK25533.1"/>
    </source>
</evidence>
<evidence type="ECO:0000256" key="2">
    <source>
        <dbReference type="SAM" id="MobiDB-lite"/>
    </source>
</evidence>
<feature type="region of interest" description="Disordered" evidence="2">
    <location>
        <begin position="139"/>
        <end position="168"/>
    </location>
</feature>
<evidence type="ECO:0000256" key="1">
    <source>
        <dbReference type="ARBA" id="ARBA00007355"/>
    </source>
</evidence>
<dbReference type="GO" id="GO:0005739">
    <property type="term" value="C:mitochondrion"/>
    <property type="evidence" value="ECO:0007669"/>
    <property type="project" value="TreeGrafter"/>
</dbReference>
<reference evidence="3" key="1">
    <citation type="submission" date="2013-12" db="EMBL/GenBank/DDBJ databases">
        <authorList>
            <person name="Genoscope - CEA"/>
        </authorList>
    </citation>
    <scope>NUCLEOTIDE SEQUENCE</scope>
    <source>
        <strain evidence="3">CBS 1993</strain>
    </source>
</reference>
<dbReference type="InterPro" id="IPR007763">
    <property type="entry name" value="NDUFA12"/>
</dbReference>
<proteinExistence type="inferred from homology"/>
<dbReference type="AlphaFoldDB" id="W6MI48"/>
<dbReference type="GO" id="GO:0045271">
    <property type="term" value="C:respiratory chain complex I"/>
    <property type="evidence" value="ECO:0007669"/>
    <property type="project" value="InterPro"/>
</dbReference>
<dbReference type="STRING" id="1382522.W6MI48"/>
<accession>W6MI48</accession>
<dbReference type="InterPro" id="IPR052618">
    <property type="entry name" value="ComplexI_NDUFA12"/>
</dbReference>
<dbReference type="EMBL" id="HG793126">
    <property type="protein sequence ID" value="CDK25533.1"/>
    <property type="molecule type" value="Genomic_DNA"/>
</dbReference>
<comment type="similarity">
    <text evidence="1">Belongs to the complex I NDUFA12 subunit family.</text>
</comment>